<keyword evidence="7 8" id="KW-0012">Acyltransferase</keyword>
<dbReference type="InterPro" id="IPR003010">
    <property type="entry name" value="C-N_Hydrolase"/>
</dbReference>
<feature type="transmembrane region" description="Helical" evidence="8">
    <location>
        <begin position="171"/>
        <end position="192"/>
    </location>
</feature>
<comment type="catalytic activity">
    <reaction evidence="8">
        <text>N-terminal S-1,2-diacyl-sn-glyceryl-L-cysteinyl-[lipoprotein] + a glycerophospholipid = N-acyl-S-1,2-diacyl-sn-glyceryl-L-cysteinyl-[lipoprotein] + a 2-acyl-sn-glycero-3-phospholipid + H(+)</text>
        <dbReference type="Rhea" id="RHEA:48228"/>
        <dbReference type="Rhea" id="RHEA-COMP:14681"/>
        <dbReference type="Rhea" id="RHEA-COMP:14684"/>
        <dbReference type="ChEBI" id="CHEBI:15378"/>
        <dbReference type="ChEBI" id="CHEBI:136912"/>
        <dbReference type="ChEBI" id="CHEBI:140656"/>
        <dbReference type="ChEBI" id="CHEBI:140657"/>
        <dbReference type="ChEBI" id="CHEBI:140660"/>
        <dbReference type="EC" id="2.3.1.269"/>
    </reaction>
</comment>
<dbReference type="CDD" id="cd07571">
    <property type="entry name" value="ALP_N-acyl_transferase"/>
    <property type="match status" value="1"/>
</dbReference>
<evidence type="ECO:0000256" key="6">
    <source>
        <dbReference type="ARBA" id="ARBA00023136"/>
    </source>
</evidence>
<keyword evidence="3 8" id="KW-0808">Transferase</keyword>
<dbReference type="AlphaFoldDB" id="A0A7W8JW92"/>
<dbReference type="RefSeq" id="WP_229790095.1">
    <property type="nucleotide sequence ID" value="NZ_JACHFL010000010.1"/>
</dbReference>
<comment type="function">
    <text evidence="8">Catalyzes the phospholipid dependent N-acylation of the N-terminal cysteine of apolipoprotein, the last step in lipoprotein maturation.</text>
</comment>
<evidence type="ECO:0000313" key="11">
    <source>
        <dbReference type="Proteomes" id="UP000552709"/>
    </source>
</evidence>
<comment type="pathway">
    <text evidence="8">Protein modification; lipoprotein biosynthesis (N-acyl transfer).</text>
</comment>
<evidence type="ECO:0000313" key="10">
    <source>
        <dbReference type="EMBL" id="MBB5364370.1"/>
    </source>
</evidence>
<evidence type="ECO:0000256" key="3">
    <source>
        <dbReference type="ARBA" id="ARBA00022679"/>
    </source>
</evidence>
<evidence type="ECO:0000256" key="4">
    <source>
        <dbReference type="ARBA" id="ARBA00022692"/>
    </source>
</evidence>
<dbReference type="UniPathway" id="UPA00666"/>
<dbReference type="Pfam" id="PF20154">
    <property type="entry name" value="LNT_N"/>
    <property type="match status" value="1"/>
</dbReference>
<dbReference type="Gene3D" id="3.60.110.10">
    <property type="entry name" value="Carbon-nitrogen hydrolase"/>
    <property type="match status" value="1"/>
</dbReference>
<comment type="caution">
    <text evidence="10">The sequence shown here is derived from an EMBL/GenBank/DDBJ whole genome shotgun (WGS) entry which is preliminary data.</text>
</comment>
<dbReference type="EMBL" id="JACHFL010000010">
    <property type="protein sequence ID" value="MBB5364370.1"/>
    <property type="molecule type" value="Genomic_DNA"/>
</dbReference>
<evidence type="ECO:0000256" key="1">
    <source>
        <dbReference type="ARBA" id="ARBA00004651"/>
    </source>
</evidence>
<feature type="domain" description="CN hydrolase" evidence="9">
    <location>
        <begin position="229"/>
        <end position="451"/>
    </location>
</feature>
<evidence type="ECO:0000256" key="8">
    <source>
        <dbReference type="HAMAP-Rule" id="MF_01148"/>
    </source>
</evidence>
<dbReference type="Pfam" id="PF00795">
    <property type="entry name" value="CN_hydrolase"/>
    <property type="match status" value="1"/>
</dbReference>
<dbReference type="PROSITE" id="PS50263">
    <property type="entry name" value="CN_HYDROLASE"/>
    <property type="match status" value="1"/>
</dbReference>
<dbReference type="GO" id="GO:0042158">
    <property type="term" value="P:lipoprotein biosynthetic process"/>
    <property type="evidence" value="ECO:0007669"/>
    <property type="project" value="UniProtKB-UniRule"/>
</dbReference>
<keyword evidence="4 8" id="KW-0812">Transmembrane</keyword>
<dbReference type="HAMAP" id="MF_01148">
    <property type="entry name" value="Lnt"/>
    <property type="match status" value="1"/>
</dbReference>
<dbReference type="EC" id="2.3.1.269" evidence="8"/>
<evidence type="ECO:0000256" key="7">
    <source>
        <dbReference type="ARBA" id="ARBA00023315"/>
    </source>
</evidence>
<keyword evidence="10" id="KW-0449">Lipoprotein</keyword>
<feature type="transmembrane region" description="Helical" evidence="8">
    <location>
        <begin position="20"/>
        <end position="36"/>
    </location>
</feature>
<proteinExistence type="inferred from homology"/>
<evidence type="ECO:0000259" key="9">
    <source>
        <dbReference type="PROSITE" id="PS50263"/>
    </source>
</evidence>
<name>A0A7W8JW92_9DEIO</name>
<accession>A0A7W8JW92</accession>
<protein>
    <recommendedName>
        <fullName evidence="8">Apolipoprotein N-acyltransferase</fullName>
        <shortName evidence="8">ALP N-acyltransferase</shortName>
        <ecNumber evidence="8">2.3.1.269</ecNumber>
    </recommendedName>
</protein>
<keyword evidence="5 8" id="KW-1133">Transmembrane helix</keyword>
<keyword evidence="2 8" id="KW-1003">Cell membrane</keyword>
<dbReference type="InterPro" id="IPR004563">
    <property type="entry name" value="Apolipo_AcylTrfase"/>
</dbReference>
<feature type="transmembrane region" description="Helical" evidence="8">
    <location>
        <begin position="70"/>
        <end position="93"/>
    </location>
</feature>
<gene>
    <name evidence="8" type="primary">lnt</name>
    <name evidence="10" type="ORF">HNQ08_003482</name>
</gene>
<dbReference type="GO" id="GO:0005886">
    <property type="term" value="C:plasma membrane"/>
    <property type="evidence" value="ECO:0007669"/>
    <property type="project" value="UniProtKB-SubCell"/>
</dbReference>
<dbReference type="PANTHER" id="PTHR38686:SF1">
    <property type="entry name" value="APOLIPOPROTEIN N-ACYLTRANSFERASE"/>
    <property type="match status" value="1"/>
</dbReference>
<dbReference type="SUPFAM" id="SSF56317">
    <property type="entry name" value="Carbon-nitrogen hydrolase"/>
    <property type="match status" value="1"/>
</dbReference>
<keyword evidence="6 8" id="KW-0472">Membrane</keyword>
<evidence type="ECO:0000256" key="5">
    <source>
        <dbReference type="ARBA" id="ARBA00022989"/>
    </source>
</evidence>
<feature type="transmembrane region" description="Helical" evidence="8">
    <location>
        <begin position="130"/>
        <end position="151"/>
    </location>
</feature>
<feature type="transmembrane region" description="Helical" evidence="8">
    <location>
        <begin position="99"/>
        <end position="123"/>
    </location>
</feature>
<comment type="subcellular location">
    <subcellularLocation>
        <location evidence="1 8">Cell membrane</location>
        <topology evidence="1 8">Multi-pass membrane protein</topology>
    </subcellularLocation>
</comment>
<reference evidence="10 11" key="1">
    <citation type="submission" date="2020-08" db="EMBL/GenBank/DDBJ databases">
        <title>Genomic Encyclopedia of Type Strains, Phase IV (KMG-IV): sequencing the most valuable type-strain genomes for metagenomic binning, comparative biology and taxonomic classification.</title>
        <authorList>
            <person name="Goeker M."/>
        </authorList>
    </citation>
    <scope>NUCLEOTIDE SEQUENCE [LARGE SCALE GENOMIC DNA]</scope>
    <source>
        <strain evidence="10 11">DSM 27939</strain>
    </source>
</reference>
<evidence type="ECO:0000256" key="2">
    <source>
        <dbReference type="ARBA" id="ARBA00022475"/>
    </source>
</evidence>
<dbReference type="Proteomes" id="UP000552709">
    <property type="component" value="Unassembled WGS sequence"/>
</dbReference>
<dbReference type="InterPro" id="IPR045378">
    <property type="entry name" value="LNT_N"/>
</dbReference>
<organism evidence="10 11">
    <name type="scientific">Deinococcus humi</name>
    <dbReference type="NCBI Taxonomy" id="662880"/>
    <lineage>
        <taxon>Bacteria</taxon>
        <taxon>Thermotogati</taxon>
        <taxon>Deinococcota</taxon>
        <taxon>Deinococci</taxon>
        <taxon>Deinococcales</taxon>
        <taxon>Deinococcaceae</taxon>
        <taxon>Deinococcus</taxon>
    </lineage>
</organism>
<dbReference type="InterPro" id="IPR036526">
    <property type="entry name" value="C-N_Hydrolase_sf"/>
</dbReference>
<comment type="similarity">
    <text evidence="8">Belongs to the CN hydrolase family. Apolipoprotein N-acyltransferase subfamily.</text>
</comment>
<keyword evidence="11" id="KW-1185">Reference proteome</keyword>
<sequence length="490" mass="52549">MTGQPVAQTRTAVSSQRSSLAALLLSVLLGAGLALTGLPYSWSFLTPLSLAALLWWVSRPKSPRRVAARLFWSMTAFFSLHLLFLPLSFAQLFGLAGALLFPALFVLEGGFYALLGLAVARLLPTFLGRVWGLAFGWVVLEWLRHLGPFAFPWGTLGYTLLPTGLIQVADLGGVLLASLLVTTMAAALASLAQREARPLALVLPVWGLALVYGLTRPAVEPPTHRALLVQGNLNPLDKVAGTADPLPVYARLSAAAAGDLAIWPETAVTGRDTARLPAQPLLIGVARPGQNRVEAWEGSLLGAYDKRRRVPFAEYFPLREPLAPLYGWVFRALGLPDLTGLQPAQRDRPLTLGAVAYGAYVCYESVFPGIARGLVQDGARVLVNVSNDGWFNAGNGVEQHFQMGRVRAIETRRFLLRAGNIGVTAVIDPRGQVAQALPLKQTGALPARFALQEGQTCYVRLGDWPVGVAALALLGIVVSTPRGRVVVDRG</sequence>
<dbReference type="GO" id="GO:0016410">
    <property type="term" value="F:N-acyltransferase activity"/>
    <property type="evidence" value="ECO:0007669"/>
    <property type="project" value="UniProtKB-UniRule"/>
</dbReference>
<dbReference type="NCBIfam" id="TIGR00546">
    <property type="entry name" value="lnt"/>
    <property type="match status" value="1"/>
</dbReference>
<dbReference type="PANTHER" id="PTHR38686">
    <property type="entry name" value="APOLIPOPROTEIN N-ACYLTRANSFERASE"/>
    <property type="match status" value="1"/>
</dbReference>
<feature type="transmembrane region" description="Helical" evidence="8">
    <location>
        <begin position="199"/>
        <end position="215"/>
    </location>
</feature>
<feature type="transmembrane region" description="Helical" evidence="8">
    <location>
        <begin position="42"/>
        <end position="58"/>
    </location>
</feature>